<gene>
    <name evidence="3" type="ORF">K443DRAFT_614490</name>
</gene>
<reference evidence="4" key="2">
    <citation type="submission" date="2015-01" db="EMBL/GenBank/DDBJ databases">
        <title>Evolutionary Origins and Diversification of the Mycorrhizal Mutualists.</title>
        <authorList>
            <consortium name="DOE Joint Genome Institute"/>
            <consortium name="Mycorrhizal Genomics Consortium"/>
            <person name="Kohler A."/>
            <person name="Kuo A."/>
            <person name="Nagy L.G."/>
            <person name="Floudas D."/>
            <person name="Copeland A."/>
            <person name="Barry K.W."/>
            <person name="Cichocki N."/>
            <person name="Veneault-Fourrey C."/>
            <person name="LaButti K."/>
            <person name="Lindquist E.A."/>
            <person name="Lipzen A."/>
            <person name="Lundell T."/>
            <person name="Morin E."/>
            <person name="Murat C."/>
            <person name="Riley R."/>
            <person name="Ohm R."/>
            <person name="Sun H."/>
            <person name="Tunlid A."/>
            <person name="Henrissat B."/>
            <person name="Grigoriev I.V."/>
            <person name="Hibbett D.S."/>
            <person name="Martin F."/>
        </authorList>
    </citation>
    <scope>NUCLEOTIDE SEQUENCE [LARGE SCALE GENOMIC DNA]</scope>
    <source>
        <strain evidence="4">LaAM-08-1</strain>
    </source>
</reference>
<evidence type="ECO:0000256" key="1">
    <source>
        <dbReference type="SAM" id="MobiDB-lite"/>
    </source>
</evidence>
<keyword evidence="2" id="KW-0812">Transmembrane</keyword>
<accession>A0A0C9XWC1</accession>
<feature type="region of interest" description="Disordered" evidence="1">
    <location>
        <begin position="1"/>
        <end position="21"/>
    </location>
</feature>
<dbReference type="HOGENOM" id="CLU_1643991_0_0_1"/>
<organism evidence="3 4">
    <name type="scientific">Laccaria amethystina LaAM-08-1</name>
    <dbReference type="NCBI Taxonomy" id="1095629"/>
    <lineage>
        <taxon>Eukaryota</taxon>
        <taxon>Fungi</taxon>
        <taxon>Dikarya</taxon>
        <taxon>Basidiomycota</taxon>
        <taxon>Agaricomycotina</taxon>
        <taxon>Agaricomycetes</taxon>
        <taxon>Agaricomycetidae</taxon>
        <taxon>Agaricales</taxon>
        <taxon>Agaricineae</taxon>
        <taxon>Hydnangiaceae</taxon>
        <taxon>Laccaria</taxon>
    </lineage>
</organism>
<dbReference type="AlphaFoldDB" id="A0A0C9XWC1"/>
<keyword evidence="4" id="KW-1185">Reference proteome</keyword>
<dbReference type="OrthoDB" id="10315100at2759"/>
<evidence type="ECO:0000256" key="2">
    <source>
        <dbReference type="SAM" id="Phobius"/>
    </source>
</evidence>
<dbReference type="EMBL" id="KN838630">
    <property type="protein sequence ID" value="KIK00228.1"/>
    <property type="molecule type" value="Genomic_DNA"/>
</dbReference>
<evidence type="ECO:0000313" key="3">
    <source>
        <dbReference type="EMBL" id="KIK00228.1"/>
    </source>
</evidence>
<proteinExistence type="predicted"/>
<reference evidence="3 4" key="1">
    <citation type="submission" date="2014-04" db="EMBL/GenBank/DDBJ databases">
        <authorList>
            <consortium name="DOE Joint Genome Institute"/>
            <person name="Kuo A."/>
            <person name="Kohler A."/>
            <person name="Nagy L.G."/>
            <person name="Floudas D."/>
            <person name="Copeland A."/>
            <person name="Barry K.W."/>
            <person name="Cichocki N."/>
            <person name="Veneault-Fourrey C."/>
            <person name="LaButti K."/>
            <person name="Lindquist E.A."/>
            <person name="Lipzen A."/>
            <person name="Lundell T."/>
            <person name="Morin E."/>
            <person name="Murat C."/>
            <person name="Sun H."/>
            <person name="Tunlid A."/>
            <person name="Henrissat B."/>
            <person name="Grigoriev I.V."/>
            <person name="Hibbett D.S."/>
            <person name="Martin F."/>
            <person name="Nordberg H.P."/>
            <person name="Cantor M.N."/>
            <person name="Hua S.X."/>
        </authorList>
    </citation>
    <scope>NUCLEOTIDE SEQUENCE [LARGE SCALE GENOMIC DNA]</scope>
    <source>
        <strain evidence="3 4">LaAM-08-1</strain>
    </source>
</reference>
<dbReference type="Proteomes" id="UP000054477">
    <property type="component" value="Unassembled WGS sequence"/>
</dbReference>
<name>A0A0C9XWC1_9AGAR</name>
<evidence type="ECO:0000313" key="4">
    <source>
        <dbReference type="Proteomes" id="UP000054477"/>
    </source>
</evidence>
<keyword evidence="2" id="KW-1133">Transmembrane helix</keyword>
<keyword evidence="2" id="KW-0472">Membrane</keyword>
<protein>
    <submittedName>
        <fullName evidence="3">Unplaced genomic scaffold K443scaffold_95, whole genome shotgun sequence</fullName>
    </submittedName>
</protein>
<sequence length="161" mass="18252">MPSGRNSNARPTSTNPAAQPANVTVSDIVPHVSTISPSPQVIVLYGGRKRTYAQDVLTVLKFEQLVDLLQEDFGVYDPHPTRLPCLQVIHLTQRNHAVPLMVDAKSWAELNKNVTMIEIEKPKAKHTLLYILLAICLFLLYYLFFTEPGKPAEHLWRGYRF</sequence>
<feature type="transmembrane region" description="Helical" evidence="2">
    <location>
        <begin position="127"/>
        <end position="145"/>
    </location>
</feature>